<evidence type="ECO:0000313" key="1">
    <source>
        <dbReference type="EMBL" id="MCL6741799.1"/>
    </source>
</evidence>
<gene>
    <name evidence="1" type="ORF">LZ518_11740</name>
</gene>
<name>A0ABT0SBK4_9SPHN</name>
<dbReference type="RefSeq" id="WP_249916165.1">
    <property type="nucleotide sequence ID" value="NZ_JAMGBB010000001.1"/>
</dbReference>
<dbReference type="EMBL" id="JAMGBB010000001">
    <property type="protein sequence ID" value="MCL6741799.1"/>
    <property type="molecule type" value="Genomic_DNA"/>
</dbReference>
<reference evidence="1" key="1">
    <citation type="submission" date="2022-05" db="EMBL/GenBank/DDBJ databases">
        <authorList>
            <person name="Jo J.-H."/>
            <person name="Im W.-T."/>
        </authorList>
    </citation>
    <scope>NUCLEOTIDE SEQUENCE</scope>
    <source>
        <strain evidence="1">RB56-2</strain>
    </source>
</reference>
<sequence length="66" mass="7475">MRRHKLALWAIVGAVALAVAWVAWPGVMAWRTRSEVYTAAMRQCLADMKDYAADEARRICNAEVRP</sequence>
<comment type="caution">
    <text evidence="1">The sequence shown here is derived from an EMBL/GenBank/DDBJ whole genome shotgun (WGS) entry which is preliminary data.</text>
</comment>
<protein>
    <submittedName>
        <fullName evidence="1">Uncharacterized protein</fullName>
    </submittedName>
</protein>
<dbReference type="Proteomes" id="UP001165383">
    <property type="component" value="Unassembled WGS sequence"/>
</dbReference>
<organism evidence="1 2">
    <name type="scientific">Sphingomonas brevis</name>
    <dbReference type="NCBI Taxonomy" id="2908206"/>
    <lineage>
        <taxon>Bacteria</taxon>
        <taxon>Pseudomonadati</taxon>
        <taxon>Pseudomonadota</taxon>
        <taxon>Alphaproteobacteria</taxon>
        <taxon>Sphingomonadales</taxon>
        <taxon>Sphingomonadaceae</taxon>
        <taxon>Sphingomonas</taxon>
    </lineage>
</organism>
<accession>A0ABT0SBK4</accession>
<keyword evidence="2" id="KW-1185">Reference proteome</keyword>
<proteinExistence type="predicted"/>
<evidence type="ECO:0000313" key="2">
    <source>
        <dbReference type="Proteomes" id="UP001165383"/>
    </source>
</evidence>